<sequence length="148" mass="16210">MTADVDVTVLLGGVEPTQLLMALQGEGIQARFEFDAAFVRQSRVLPLIHNKQMPVDVVLGSPGLDEYFYERAETLDVSGTTVRVPRREDLICMKLLAGRPQDLQDAESMAKVGPVDFDEVRGFIESMAEALADDSIIAILNAFLVALD</sequence>
<reference evidence="2 3" key="1">
    <citation type="submission" date="2018-03" db="EMBL/GenBank/DDBJ databases">
        <title>Draft Genome Sequences of the Obligatory Marine Myxobacteria Enhygromyxa salina SWB007.</title>
        <authorList>
            <person name="Poehlein A."/>
            <person name="Moghaddam J.A."/>
            <person name="Harms H."/>
            <person name="Alanjari M."/>
            <person name="Koenig G.M."/>
            <person name="Daniel R."/>
            <person name="Schaeberle T.F."/>
        </authorList>
    </citation>
    <scope>NUCLEOTIDE SEQUENCE [LARGE SCALE GENOMIC DNA]</scope>
    <source>
        <strain evidence="2 3">SWB007</strain>
    </source>
</reference>
<accession>A0A2S9Y5Z0</accession>
<protein>
    <recommendedName>
        <fullName evidence="1">DUF6036 domain-containing protein</fullName>
    </recommendedName>
</protein>
<evidence type="ECO:0000313" key="3">
    <source>
        <dbReference type="Proteomes" id="UP000238823"/>
    </source>
</evidence>
<dbReference type="InterPro" id="IPR045792">
    <property type="entry name" value="DUF6036"/>
</dbReference>
<dbReference type="SUPFAM" id="SSF81301">
    <property type="entry name" value="Nucleotidyltransferase"/>
    <property type="match status" value="1"/>
</dbReference>
<evidence type="ECO:0000313" key="2">
    <source>
        <dbReference type="EMBL" id="PRQ00502.1"/>
    </source>
</evidence>
<dbReference type="InterPro" id="IPR043519">
    <property type="entry name" value="NT_sf"/>
</dbReference>
<dbReference type="AlphaFoldDB" id="A0A2S9Y5Z0"/>
<evidence type="ECO:0000259" key="1">
    <source>
        <dbReference type="Pfam" id="PF19502"/>
    </source>
</evidence>
<comment type="caution">
    <text evidence="2">The sequence shown here is derived from an EMBL/GenBank/DDBJ whole genome shotgun (WGS) entry which is preliminary data.</text>
</comment>
<name>A0A2S9Y5Z0_9BACT</name>
<feature type="domain" description="DUF6036" evidence="1">
    <location>
        <begin position="35"/>
        <end position="128"/>
    </location>
</feature>
<dbReference type="Proteomes" id="UP000238823">
    <property type="component" value="Unassembled WGS sequence"/>
</dbReference>
<dbReference type="EMBL" id="PVNL01000118">
    <property type="protein sequence ID" value="PRQ00502.1"/>
    <property type="molecule type" value="Genomic_DNA"/>
</dbReference>
<proteinExistence type="predicted"/>
<gene>
    <name evidence="2" type="ORF">ENSA7_59960</name>
</gene>
<dbReference type="Pfam" id="PF19502">
    <property type="entry name" value="DUF6036"/>
    <property type="match status" value="1"/>
</dbReference>
<organism evidence="2 3">
    <name type="scientific">Enhygromyxa salina</name>
    <dbReference type="NCBI Taxonomy" id="215803"/>
    <lineage>
        <taxon>Bacteria</taxon>
        <taxon>Pseudomonadati</taxon>
        <taxon>Myxococcota</taxon>
        <taxon>Polyangia</taxon>
        <taxon>Nannocystales</taxon>
        <taxon>Nannocystaceae</taxon>
        <taxon>Enhygromyxa</taxon>
    </lineage>
</organism>